<reference evidence="10" key="1">
    <citation type="journal article" date="2021" name="PeerJ">
        <title>Extensive microbial diversity within the chicken gut microbiome revealed by metagenomics and culture.</title>
        <authorList>
            <person name="Gilroy R."/>
            <person name="Ravi A."/>
            <person name="Getino M."/>
            <person name="Pursley I."/>
            <person name="Horton D.L."/>
            <person name="Alikhan N.F."/>
            <person name="Baker D."/>
            <person name="Gharbi K."/>
            <person name="Hall N."/>
            <person name="Watson M."/>
            <person name="Adriaenssens E.M."/>
            <person name="Foster-Nyarko E."/>
            <person name="Jarju S."/>
            <person name="Secka A."/>
            <person name="Antonio M."/>
            <person name="Oren A."/>
            <person name="Chaudhuri R.R."/>
            <person name="La Ragione R."/>
            <person name="Hildebrand F."/>
            <person name="Pallen M.J."/>
        </authorList>
    </citation>
    <scope>NUCLEOTIDE SEQUENCE</scope>
    <source>
        <strain evidence="10">CHK173-259</strain>
    </source>
</reference>
<gene>
    <name evidence="10" type="ORF">H9875_01175</name>
</gene>
<dbReference type="PANTHER" id="PTHR11733">
    <property type="entry name" value="ZINC METALLOPROTEASE FAMILY M13 NEPRILYSIN-RELATED"/>
    <property type="match status" value="1"/>
</dbReference>
<comment type="cofactor">
    <cofactor evidence="1">
        <name>Zn(2+)</name>
        <dbReference type="ChEBI" id="CHEBI:29105"/>
    </cofactor>
</comment>
<dbReference type="Gene3D" id="3.40.390.10">
    <property type="entry name" value="Collagenase (Catalytic Domain)"/>
    <property type="match status" value="1"/>
</dbReference>
<dbReference type="GO" id="GO:0005886">
    <property type="term" value="C:plasma membrane"/>
    <property type="evidence" value="ECO:0007669"/>
    <property type="project" value="TreeGrafter"/>
</dbReference>
<reference evidence="10" key="2">
    <citation type="submission" date="2021-04" db="EMBL/GenBank/DDBJ databases">
        <authorList>
            <person name="Gilroy R."/>
        </authorList>
    </citation>
    <scope>NUCLEOTIDE SEQUENCE</scope>
    <source>
        <strain evidence="10">CHK173-259</strain>
    </source>
</reference>
<dbReference type="InterPro" id="IPR042089">
    <property type="entry name" value="Peptidase_M13_dom_2"/>
</dbReference>
<evidence type="ECO:0000256" key="4">
    <source>
        <dbReference type="ARBA" id="ARBA00022723"/>
    </source>
</evidence>
<dbReference type="Gene3D" id="1.10.1380.10">
    <property type="entry name" value="Neutral endopeptidase , domain2"/>
    <property type="match status" value="1"/>
</dbReference>
<dbReference type="InterPro" id="IPR008753">
    <property type="entry name" value="Peptidase_M13_N"/>
</dbReference>
<protein>
    <submittedName>
        <fullName evidence="10">M13 family metallopeptidase</fullName>
    </submittedName>
</protein>
<dbReference type="GO" id="GO:0046872">
    <property type="term" value="F:metal ion binding"/>
    <property type="evidence" value="ECO:0007669"/>
    <property type="project" value="UniProtKB-KW"/>
</dbReference>
<evidence type="ECO:0000259" key="8">
    <source>
        <dbReference type="Pfam" id="PF01431"/>
    </source>
</evidence>
<dbReference type="GO" id="GO:0004222">
    <property type="term" value="F:metalloendopeptidase activity"/>
    <property type="evidence" value="ECO:0007669"/>
    <property type="project" value="InterPro"/>
</dbReference>
<dbReference type="SUPFAM" id="SSF55486">
    <property type="entry name" value="Metalloproteases ('zincins'), catalytic domain"/>
    <property type="match status" value="1"/>
</dbReference>
<feature type="domain" description="Peptidase M13 N-terminal" evidence="9">
    <location>
        <begin position="16"/>
        <end position="393"/>
    </location>
</feature>
<evidence type="ECO:0000313" key="10">
    <source>
        <dbReference type="EMBL" id="HIW71214.1"/>
    </source>
</evidence>
<evidence type="ECO:0000256" key="3">
    <source>
        <dbReference type="ARBA" id="ARBA00022670"/>
    </source>
</evidence>
<dbReference type="PROSITE" id="PS51885">
    <property type="entry name" value="NEPRILYSIN"/>
    <property type="match status" value="1"/>
</dbReference>
<proteinExistence type="inferred from homology"/>
<keyword evidence="6" id="KW-0862">Zinc</keyword>
<dbReference type="Pfam" id="PF01431">
    <property type="entry name" value="Peptidase_M13"/>
    <property type="match status" value="1"/>
</dbReference>
<dbReference type="InterPro" id="IPR018497">
    <property type="entry name" value="Peptidase_M13_C"/>
</dbReference>
<name>A0A9D1QR22_9LACO</name>
<evidence type="ECO:0000256" key="7">
    <source>
        <dbReference type="ARBA" id="ARBA00023049"/>
    </source>
</evidence>
<organism evidence="10 11">
    <name type="scientific">Candidatus Levilactobacillus faecigallinarum</name>
    <dbReference type="NCBI Taxonomy" id="2838638"/>
    <lineage>
        <taxon>Bacteria</taxon>
        <taxon>Bacillati</taxon>
        <taxon>Bacillota</taxon>
        <taxon>Bacilli</taxon>
        <taxon>Lactobacillales</taxon>
        <taxon>Lactobacillaceae</taxon>
        <taxon>Levilactobacillus</taxon>
    </lineage>
</organism>
<keyword evidence="4" id="KW-0479">Metal-binding</keyword>
<comment type="similarity">
    <text evidence="2">Belongs to the peptidase M13 family.</text>
</comment>
<dbReference type="PANTHER" id="PTHR11733:SF167">
    <property type="entry name" value="FI17812P1-RELATED"/>
    <property type="match status" value="1"/>
</dbReference>
<dbReference type="CDD" id="cd08662">
    <property type="entry name" value="M13"/>
    <property type="match status" value="1"/>
</dbReference>
<feature type="domain" description="Peptidase M13 C-terminal" evidence="8">
    <location>
        <begin position="448"/>
        <end position="638"/>
    </location>
</feature>
<comment type="caution">
    <text evidence="10">The sequence shown here is derived from an EMBL/GenBank/DDBJ whole genome shotgun (WGS) entry which is preliminary data.</text>
</comment>
<keyword evidence="5" id="KW-0378">Hydrolase</keyword>
<dbReference type="GO" id="GO:0016485">
    <property type="term" value="P:protein processing"/>
    <property type="evidence" value="ECO:0007669"/>
    <property type="project" value="TreeGrafter"/>
</dbReference>
<evidence type="ECO:0000256" key="5">
    <source>
        <dbReference type="ARBA" id="ARBA00022801"/>
    </source>
</evidence>
<dbReference type="Proteomes" id="UP000886822">
    <property type="component" value="Unassembled WGS sequence"/>
</dbReference>
<accession>A0A9D1QR22</accession>
<dbReference type="InterPro" id="IPR000718">
    <property type="entry name" value="Peptidase_M13"/>
</dbReference>
<dbReference type="EMBL" id="DXGJ01000010">
    <property type="protein sequence ID" value="HIW71214.1"/>
    <property type="molecule type" value="Genomic_DNA"/>
</dbReference>
<dbReference type="InterPro" id="IPR024079">
    <property type="entry name" value="MetalloPept_cat_dom_sf"/>
</dbReference>
<evidence type="ECO:0000256" key="1">
    <source>
        <dbReference type="ARBA" id="ARBA00001947"/>
    </source>
</evidence>
<evidence type="ECO:0000313" key="11">
    <source>
        <dbReference type="Proteomes" id="UP000886822"/>
    </source>
</evidence>
<dbReference type="PRINTS" id="PR00786">
    <property type="entry name" value="NEPRILYSIN"/>
</dbReference>
<keyword evidence="3" id="KW-0645">Protease</keyword>
<evidence type="ECO:0000256" key="6">
    <source>
        <dbReference type="ARBA" id="ARBA00022833"/>
    </source>
</evidence>
<evidence type="ECO:0000259" key="9">
    <source>
        <dbReference type="Pfam" id="PF05649"/>
    </source>
</evidence>
<dbReference type="AlphaFoldDB" id="A0A9D1QR22"/>
<sequence length="641" mass="73405">MVYSPKFSINERLIKHDLYEAVNADWEKHTVIPEDQSQTGTFDNLARDVQSTLMRDLQDLATGKIKPSNLPMHELRNFYQVANDSVRQLADGTQPLKKFLTKITRLRTLSDLVAHLPEFCELDIPLPFTLSVFPDMQDATTYILYLDVPKLILPNKSYYTSPTPATQNLLTVYQKTAERLLRRLDYSAGAATQLVNRTRQFDAHLYPHMKAPEDLYDMDTYYNSLSLTEINSLIPQLRFPELTTKLLGRRPNRLVTPEPDYLKSLGSLLTEENFSLIKSWLLVKTVMANSQFLTDELRVLGNTYSRALYGQKIAISRQKFIFHLAKTYFNQAIGDYYGRHYFGEEAKQNAHDMVMTLVAIYKQRLRQNTWLSSTTRQFALKKLDKLVIHVGYPDQLSPIYNSLLVDPSKSFFDNIQHLKQTTRQFNFHCWEQSVDQSLWTLLSGADVNAYYSPRNNAVFFPAAILQPPFYDLKQTSSANYGAIGAVMGHEISHAFDANGSHFDEFGNLHNWWTKSDFNNFQKLNQKMISEFDGAITDGQKINGTLTLTENTADAGGLSCALSATKALPAYNLRTFFMSWAMVWRSKYTPESLNTLLSTDSHAPAKARVNLQVQNLDDFYTTFDVHPGDGMYLAPEQRVHIW</sequence>
<dbReference type="Pfam" id="PF05649">
    <property type="entry name" value="Peptidase_M13_N"/>
    <property type="match status" value="1"/>
</dbReference>
<evidence type="ECO:0000256" key="2">
    <source>
        <dbReference type="ARBA" id="ARBA00007357"/>
    </source>
</evidence>
<keyword evidence="7" id="KW-0482">Metalloprotease</keyword>